<feature type="transmembrane region" description="Helical" evidence="1">
    <location>
        <begin position="21"/>
        <end position="43"/>
    </location>
</feature>
<name>A0AA38REA8_9PEZI</name>
<proteinExistence type="predicted"/>
<sequence>MDGPPPPGRRASRPPIHHLPLPALLVVPFLLAAATVALLFVHAEPINIPLLWSQCHARSRAAWLSRIPVLGTPSCFLVSFFKEAVASTRGRVVVGEVAGFVGGL</sequence>
<accession>A0AA38REA8</accession>
<dbReference type="AlphaFoldDB" id="A0AA38REA8"/>
<dbReference type="EMBL" id="JANBVN010000300">
    <property type="protein sequence ID" value="KAJ9129849.1"/>
    <property type="molecule type" value="Genomic_DNA"/>
</dbReference>
<evidence type="ECO:0000313" key="3">
    <source>
        <dbReference type="Proteomes" id="UP001174691"/>
    </source>
</evidence>
<gene>
    <name evidence="2" type="ORF">NKR19_g10167</name>
</gene>
<keyword evidence="1" id="KW-0812">Transmembrane</keyword>
<keyword evidence="3" id="KW-1185">Reference proteome</keyword>
<keyword evidence="1" id="KW-1133">Transmembrane helix</keyword>
<evidence type="ECO:0000313" key="2">
    <source>
        <dbReference type="EMBL" id="KAJ9129849.1"/>
    </source>
</evidence>
<protein>
    <submittedName>
        <fullName evidence="2">Uncharacterized protein</fullName>
    </submittedName>
</protein>
<evidence type="ECO:0000256" key="1">
    <source>
        <dbReference type="SAM" id="Phobius"/>
    </source>
</evidence>
<keyword evidence="1" id="KW-0472">Membrane</keyword>
<dbReference type="Proteomes" id="UP001174691">
    <property type="component" value="Unassembled WGS sequence"/>
</dbReference>
<comment type="caution">
    <text evidence="2">The sequence shown here is derived from an EMBL/GenBank/DDBJ whole genome shotgun (WGS) entry which is preliminary data.</text>
</comment>
<reference evidence="2" key="1">
    <citation type="submission" date="2022-07" db="EMBL/GenBank/DDBJ databases">
        <title>Fungi with potential for degradation of polypropylene.</title>
        <authorList>
            <person name="Gostincar C."/>
        </authorList>
    </citation>
    <scope>NUCLEOTIDE SEQUENCE</scope>
    <source>
        <strain evidence="2">EXF-13287</strain>
    </source>
</reference>
<organism evidence="2 3">
    <name type="scientific">Coniochaeta hoffmannii</name>
    <dbReference type="NCBI Taxonomy" id="91930"/>
    <lineage>
        <taxon>Eukaryota</taxon>
        <taxon>Fungi</taxon>
        <taxon>Dikarya</taxon>
        <taxon>Ascomycota</taxon>
        <taxon>Pezizomycotina</taxon>
        <taxon>Sordariomycetes</taxon>
        <taxon>Sordariomycetidae</taxon>
        <taxon>Coniochaetales</taxon>
        <taxon>Coniochaetaceae</taxon>
        <taxon>Coniochaeta</taxon>
    </lineage>
</organism>
<feature type="non-terminal residue" evidence="2">
    <location>
        <position position="104"/>
    </location>
</feature>